<name>A0ABV9RCE7_9PSEU</name>
<dbReference type="RefSeq" id="WP_274191841.1">
    <property type="nucleotide sequence ID" value="NZ_BAABHN010000010.1"/>
</dbReference>
<dbReference type="Pfam" id="PF00370">
    <property type="entry name" value="FGGY_N"/>
    <property type="match status" value="1"/>
</dbReference>
<evidence type="ECO:0000256" key="2">
    <source>
        <dbReference type="ARBA" id="ARBA00022679"/>
    </source>
</evidence>
<dbReference type="InterPro" id="IPR000577">
    <property type="entry name" value="Carb_kinase_FGGY"/>
</dbReference>
<dbReference type="GO" id="GO:0016301">
    <property type="term" value="F:kinase activity"/>
    <property type="evidence" value="ECO:0007669"/>
    <property type="project" value="UniProtKB-KW"/>
</dbReference>
<dbReference type="Pfam" id="PF02782">
    <property type="entry name" value="FGGY_C"/>
    <property type="match status" value="1"/>
</dbReference>
<evidence type="ECO:0000256" key="1">
    <source>
        <dbReference type="ARBA" id="ARBA00009156"/>
    </source>
</evidence>
<evidence type="ECO:0000256" key="3">
    <source>
        <dbReference type="ARBA" id="ARBA00022777"/>
    </source>
</evidence>
<accession>A0ABV9RCE7</accession>
<comment type="caution">
    <text evidence="6">The sequence shown here is derived from an EMBL/GenBank/DDBJ whole genome shotgun (WGS) entry which is preliminary data.</text>
</comment>
<dbReference type="EMBL" id="JBHSIM010000010">
    <property type="protein sequence ID" value="MFC4831866.1"/>
    <property type="molecule type" value="Genomic_DNA"/>
</dbReference>
<dbReference type="EC" id="2.7.1.-" evidence="6"/>
<dbReference type="InterPro" id="IPR043129">
    <property type="entry name" value="ATPase_NBD"/>
</dbReference>
<evidence type="ECO:0000313" key="7">
    <source>
        <dbReference type="Proteomes" id="UP001595909"/>
    </source>
</evidence>
<feature type="domain" description="Carbohydrate kinase FGGY C-terminal" evidence="5">
    <location>
        <begin position="289"/>
        <end position="446"/>
    </location>
</feature>
<evidence type="ECO:0000259" key="5">
    <source>
        <dbReference type="Pfam" id="PF02782"/>
    </source>
</evidence>
<dbReference type="Gene3D" id="3.30.420.40">
    <property type="match status" value="2"/>
</dbReference>
<keyword evidence="2 6" id="KW-0808">Transferase</keyword>
<evidence type="ECO:0000313" key="6">
    <source>
        <dbReference type="EMBL" id="MFC4831866.1"/>
    </source>
</evidence>
<dbReference type="PANTHER" id="PTHR43095">
    <property type="entry name" value="SUGAR KINASE"/>
    <property type="match status" value="1"/>
</dbReference>
<dbReference type="InterPro" id="IPR050406">
    <property type="entry name" value="FGGY_Carb_Kinase"/>
</dbReference>
<keyword evidence="3 6" id="KW-0418">Kinase</keyword>
<organism evidence="6 7">
    <name type="scientific">Actinomycetospora chibensis</name>
    <dbReference type="NCBI Taxonomy" id="663606"/>
    <lineage>
        <taxon>Bacteria</taxon>
        <taxon>Bacillati</taxon>
        <taxon>Actinomycetota</taxon>
        <taxon>Actinomycetes</taxon>
        <taxon>Pseudonocardiales</taxon>
        <taxon>Pseudonocardiaceae</taxon>
        <taxon>Actinomycetospora</taxon>
    </lineage>
</organism>
<dbReference type="InterPro" id="IPR018485">
    <property type="entry name" value="FGGY_C"/>
</dbReference>
<evidence type="ECO:0000259" key="4">
    <source>
        <dbReference type="Pfam" id="PF00370"/>
    </source>
</evidence>
<protein>
    <submittedName>
        <fullName evidence="6">FGGY-family carbohydrate kinase</fullName>
        <ecNumber evidence="6">2.7.1.-</ecNumber>
    </submittedName>
</protein>
<sequence>MVRCDRTWLGIDLGTQSVRAVAVDDAGALRAGASRPLESRRTVGADGSARHEQDPGAWCRAVDDVLAEVVAAVDPGSVGGLAVDGTSGTVVLVDDDGTPRSAGVMYDDARGSAHVERVREAGAAVWERLGYRVGATWALPTVLALRDEQPGGRVRHQTDVITAHLVGRDVPTDTSTALKTGYDVLDGRWPAAVLADLGLDVDALPDVVRPGQALGGVGADVAAATGLRPGTPVLAGMTDGCAAQLGAGAVRPGDWNAVLGTTLVLKGVTEHLLHDPTGTVYCHRGPQAGRWLPGGASSTGAAILAELVDPALFEEHTDALLADPPVDLPVVYPLSGTGERFPFAAPDARGFWLDGDRRRPLGELAGAVGERSAFAALAEGVAFVERLCVDHLAALGADTGGRRTITGGATRNRWWNQRRADVLSTALERPDRAEPAVGMALLARAAVDADGGEPDLVAAAAAMVHTAEVVEPRADPALGERYAAFRAALRERGWITEDTA</sequence>
<comment type="similarity">
    <text evidence="1">Belongs to the FGGY kinase family.</text>
</comment>
<proteinExistence type="inferred from homology"/>
<dbReference type="InterPro" id="IPR018484">
    <property type="entry name" value="FGGY_N"/>
</dbReference>
<dbReference type="CDD" id="cd07783">
    <property type="entry name" value="ASKHA_NBD_FGGY_SePSK_AtXK1-like"/>
    <property type="match status" value="1"/>
</dbReference>
<reference evidence="7" key="1">
    <citation type="journal article" date="2019" name="Int. J. Syst. Evol. Microbiol.">
        <title>The Global Catalogue of Microorganisms (GCM) 10K type strain sequencing project: providing services to taxonomists for standard genome sequencing and annotation.</title>
        <authorList>
            <consortium name="The Broad Institute Genomics Platform"/>
            <consortium name="The Broad Institute Genome Sequencing Center for Infectious Disease"/>
            <person name="Wu L."/>
            <person name="Ma J."/>
        </authorList>
    </citation>
    <scope>NUCLEOTIDE SEQUENCE [LARGE SCALE GENOMIC DNA]</scope>
    <source>
        <strain evidence="7">CCUG 50347</strain>
    </source>
</reference>
<dbReference type="Proteomes" id="UP001595909">
    <property type="component" value="Unassembled WGS sequence"/>
</dbReference>
<dbReference type="PIRSF" id="PIRSF000538">
    <property type="entry name" value="GlpK"/>
    <property type="match status" value="1"/>
</dbReference>
<dbReference type="SUPFAM" id="SSF53067">
    <property type="entry name" value="Actin-like ATPase domain"/>
    <property type="match status" value="2"/>
</dbReference>
<gene>
    <name evidence="6" type="ORF">ACFPEL_05535</name>
</gene>
<feature type="domain" description="Carbohydrate kinase FGGY N-terminal" evidence="4">
    <location>
        <begin position="8"/>
        <end position="246"/>
    </location>
</feature>
<keyword evidence="7" id="KW-1185">Reference proteome</keyword>